<dbReference type="PANTHER" id="PTHR40278">
    <property type="entry name" value="DNA UTILIZATION PROTEIN HOFN"/>
    <property type="match status" value="1"/>
</dbReference>
<dbReference type="Proteomes" id="UP000266313">
    <property type="component" value="Chromosome"/>
</dbReference>
<keyword evidence="4" id="KW-1185">Reference proteome</keyword>
<keyword evidence="2" id="KW-1133">Transmembrane helix</keyword>
<gene>
    <name evidence="3" type="ORF">sS8_4576</name>
</gene>
<evidence type="ECO:0000313" key="3">
    <source>
        <dbReference type="EMBL" id="BBA36506.1"/>
    </source>
</evidence>
<name>A0A250KYB6_9GAMM</name>
<dbReference type="Pfam" id="PF05137">
    <property type="entry name" value="PilN"/>
    <property type="match status" value="1"/>
</dbReference>
<sequence length="372" mass="42171">MAARMLKLDTPIHLDAAKFFRWWQDELSFLVPARLRKLLGTTSEYLMLTKDEDGVSAVYRGDEGDHALGYFTLDDSGSQKRDRLLEHTPELAEAKIVLRLTPDQSLRKTLKLPSAAEENLNQVVAFEMDRLTPFKSEQVYSSARLLERLPASRQIKVELVLAPRSKLDALLEELAVWGWRPDLVDAAGDSPLGAYDLMPEQYRPPRNPWPNRINWTLAALIVSLLVTLGILPIWANKSLVSELELEVKKVSKVAKEVESLRQELETLVHQTRFLQQKKRTEPALIDMLRELTDVMPDHTWLNGLQYRDHRLVMQGQSPSASALIGLIEASPFFQNTSFVSPVTKDMASGLERFQIASEVVNGRFSEKPTTSE</sequence>
<accession>A0A250KYB6</accession>
<reference evidence="3 4" key="1">
    <citation type="submission" date="2016-12" db="EMBL/GenBank/DDBJ databases">
        <title>Genome sequencing of Methylocaldum marinum.</title>
        <authorList>
            <person name="Takeuchi M."/>
            <person name="Kamagata Y."/>
            <person name="Hiraoka S."/>
            <person name="Oshima K."/>
            <person name="Hattori M."/>
            <person name="Iwasaki W."/>
        </authorList>
    </citation>
    <scope>NUCLEOTIDE SEQUENCE [LARGE SCALE GENOMIC DNA]</scope>
    <source>
        <strain evidence="3 4">S8</strain>
    </source>
</reference>
<dbReference type="Gene3D" id="3.30.1490.300">
    <property type="match status" value="1"/>
</dbReference>
<dbReference type="InterPro" id="IPR043129">
    <property type="entry name" value="ATPase_NBD"/>
</dbReference>
<organism evidence="3 4">
    <name type="scientific">Methylocaldum marinum</name>
    <dbReference type="NCBI Taxonomy" id="1432792"/>
    <lineage>
        <taxon>Bacteria</taxon>
        <taxon>Pseudomonadati</taxon>
        <taxon>Pseudomonadota</taxon>
        <taxon>Gammaproteobacteria</taxon>
        <taxon>Methylococcales</taxon>
        <taxon>Methylococcaceae</taxon>
        <taxon>Methylocaldum</taxon>
    </lineage>
</organism>
<dbReference type="EMBL" id="AP017928">
    <property type="protein sequence ID" value="BBA36506.1"/>
    <property type="molecule type" value="Genomic_DNA"/>
</dbReference>
<feature type="transmembrane region" description="Helical" evidence="2">
    <location>
        <begin position="213"/>
        <end position="235"/>
    </location>
</feature>
<dbReference type="InterPro" id="IPR007813">
    <property type="entry name" value="PilN"/>
</dbReference>
<dbReference type="InterPro" id="IPR052534">
    <property type="entry name" value="Extracell_DNA_Util/SecSys_Comp"/>
</dbReference>
<keyword evidence="1" id="KW-0175">Coiled coil</keyword>
<dbReference type="KEGG" id="mmai:sS8_4576"/>
<dbReference type="PANTHER" id="PTHR40278:SF1">
    <property type="entry name" value="DNA UTILIZATION PROTEIN HOFN"/>
    <property type="match status" value="1"/>
</dbReference>
<evidence type="ECO:0000256" key="2">
    <source>
        <dbReference type="SAM" id="Phobius"/>
    </source>
</evidence>
<proteinExistence type="predicted"/>
<keyword evidence="2" id="KW-0472">Membrane</keyword>
<protein>
    <submittedName>
        <fullName evidence="3">General secretion pathway protein L</fullName>
    </submittedName>
</protein>
<dbReference type="AlphaFoldDB" id="A0A250KYB6"/>
<keyword evidence="2" id="KW-0812">Transmembrane</keyword>
<evidence type="ECO:0000256" key="1">
    <source>
        <dbReference type="SAM" id="Coils"/>
    </source>
</evidence>
<feature type="coiled-coil region" evidence="1">
    <location>
        <begin position="240"/>
        <end position="277"/>
    </location>
</feature>
<evidence type="ECO:0000313" key="4">
    <source>
        <dbReference type="Proteomes" id="UP000266313"/>
    </source>
</evidence>
<dbReference type="SUPFAM" id="SSF53067">
    <property type="entry name" value="Actin-like ATPase domain"/>
    <property type="match status" value="1"/>
</dbReference>